<protein>
    <recommendedName>
        <fullName evidence="1">Glycosyl transferase family 28 C-terminal domain-containing protein</fullName>
    </recommendedName>
</protein>
<name>A0A1Y5TRU1_9RHOB</name>
<sequence length="159" mass="17288">MIFLTLGTQLPFDRLVRALDEVSTSLSEPVFGQIGHAKYRPGNFESVKFLSPQEFDAHCTAARVIVGHAGIGTILTGMELHKPVVLMARQAALGEHRNNHQLATVAQLSRISGIHVVDDAKSLREALADPELAPITMESSPARDQLVASLRQEITGHAY</sequence>
<gene>
    <name evidence="2" type="ORF">PAM7066_03572</name>
</gene>
<organism evidence="2 3">
    <name type="scientific">Palleronia marisminoris</name>
    <dbReference type="NCBI Taxonomy" id="315423"/>
    <lineage>
        <taxon>Bacteria</taxon>
        <taxon>Pseudomonadati</taxon>
        <taxon>Pseudomonadota</taxon>
        <taxon>Alphaproteobacteria</taxon>
        <taxon>Rhodobacterales</taxon>
        <taxon>Roseobacteraceae</taxon>
        <taxon>Palleronia</taxon>
    </lineage>
</organism>
<dbReference type="AlphaFoldDB" id="A0A1Y5TRU1"/>
<evidence type="ECO:0000259" key="1">
    <source>
        <dbReference type="Pfam" id="PF04101"/>
    </source>
</evidence>
<dbReference type="Pfam" id="PF04101">
    <property type="entry name" value="Glyco_tran_28_C"/>
    <property type="match status" value="1"/>
</dbReference>
<dbReference type="InterPro" id="IPR007235">
    <property type="entry name" value="Glyco_trans_28_C"/>
</dbReference>
<dbReference type="OrthoDB" id="7186565at2"/>
<dbReference type="EMBL" id="FWFV01000017">
    <property type="protein sequence ID" value="SLN70383.1"/>
    <property type="molecule type" value="Genomic_DNA"/>
</dbReference>
<evidence type="ECO:0000313" key="3">
    <source>
        <dbReference type="Proteomes" id="UP000193870"/>
    </source>
</evidence>
<dbReference type="Gene3D" id="3.40.50.2000">
    <property type="entry name" value="Glycogen Phosphorylase B"/>
    <property type="match status" value="1"/>
</dbReference>
<dbReference type="SUPFAM" id="SSF53756">
    <property type="entry name" value="UDP-Glycosyltransferase/glycogen phosphorylase"/>
    <property type="match status" value="1"/>
</dbReference>
<dbReference type="Proteomes" id="UP000193870">
    <property type="component" value="Unassembled WGS sequence"/>
</dbReference>
<accession>A0A1Y5TRU1</accession>
<feature type="domain" description="Glycosyl transferase family 28 C-terminal" evidence="1">
    <location>
        <begin position="1"/>
        <end position="111"/>
    </location>
</feature>
<dbReference type="STRING" id="315423.SAMN04488020_11829"/>
<reference evidence="2 3" key="1">
    <citation type="submission" date="2017-03" db="EMBL/GenBank/DDBJ databases">
        <authorList>
            <person name="Afonso C.L."/>
            <person name="Miller P.J."/>
            <person name="Scott M.A."/>
            <person name="Spackman E."/>
            <person name="Goraichik I."/>
            <person name="Dimitrov K.M."/>
            <person name="Suarez D.L."/>
            <person name="Swayne D.E."/>
        </authorList>
    </citation>
    <scope>NUCLEOTIDE SEQUENCE [LARGE SCALE GENOMIC DNA]</scope>
    <source>
        <strain evidence="2 3">CECT 7066</strain>
    </source>
</reference>
<keyword evidence="3" id="KW-1185">Reference proteome</keyword>
<evidence type="ECO:0000313" key="2">
    <source>
        <dbReference type="EMBL" id="SLN70383.1"/>
    </source>
</evidence>
<dbReference type="GO" id="GO:0016758">
    <property type="term" value="F:hexosyltransferase activity"/>
    <property type="evidence" value="ECO:0007669"/>
    <property type="project" value="InterPro"/>
</dbReference>
<proteinExistence type="predicted"/>